<dbReference type="OrthoDB" id="707849at2"/>
<dbReference type="EMBL" id="BMJO01000005">
    <property type="protein sequence ID" value="GGE61952.1"/>
    <property type="molecule type" value="Genomic_DNA"/>
</dbReference>
<reference evidence="4" key="2">
    <citation type="journal article" date="2019" name="Int. J. Syst. Evol. Microbiol.">
        <title>The Global Catalogue of Microorganisms (GCM) 10K type strain sequencing project: providing services to taxonomists for standard genome sequencing and annotation.</title>
        <authorList>
            <consortium name="The Broad Institute Genomics Platform"/>
            <consortium name="The Broad Institute Genome Sequencing Center for Infectious Disease"/>
            <person name="Wu L."/>
            <person name="Ma J."/>
        </authorList>
    </citation>
    <scope>NUCLEOTIDE SEQUENCE [LARGE SCALE GENOMIC DNA]</scope>
    <source>
        <strain evidence="4">CGMCC 1.15644</strain>
    </source>
</reference>
<reference evidence="2 3" key="3">
    <citation type="submission" date="2019-03" db="EMBL/GenBank/DDBJ databases">
        <title>Genomic Encyclopedia of Type Strains, Phase IV (KMG-IV): sequencing the most valuable type-strain genomes for metagenomic binning, comparative biology and taxonomic classification.</title>
        <authorList>
            <person name="Goeker M."/>
        </authorList>
    </citation>
    <scope>NUCLEOTIDE SEQUENCE [LARGE SCALE GENOMIC DNA]</scope>
    <source>
        <strain evidence="2 3">DSM 103236</strain>
    </source>
</reference>
<dbReference type="EMBL" id="SLWO01000005">
    <property type="protein sequence ID" value="TCO23703.1"/>
    <property type="molecule type" value="Genomic_DNA"/>
</dbReference>
<proteinExistence type="predicted"/>
<dbReference type="AlphaFoldDB" id="A0A4R2HA90"/>
<dbReference type="Pfam" id="PF14135">
    <property type="entry name" value="DUF4302"/>
    <property type="match status" value="1"/>
</dbReference>
<dbReference type="Proteomes" id="UP000295684">
    <property type="component" value="Unassembled WGS sequence"/>
</dbReference>
<organism evidence="2 3">
    <name type="scientific">Pedobacter psychrotolerans</name>
    <dbReference type="NCBI Taxonomy" id="1843235"/>
    <lineage>
        <taxon>Bacteria</taxon>
        <taxon>Pseudomonadati</taxon>
        <taxon>Bacteroidota</taxon>
        <taxon>Sphingobacteriia</taxon>
        <taxon>Sphingobacteriales</taxon>
        <taxon>Sphingobacteriaceae</taxon>
        <taxon>Pedobacter</taxon>
    </lineage>
</organism>
<reference evidence="1" key="1">
    <citation type="journal article" date="2014" name="Int. J. Syst. Evol. Microbiol.">
        <title>Complete genome of a new Firmicutes species belonging to the dominant human colonic microbiota ('Ruminococcus bicirculans') reveals two chromosomes and a selective capacity to utilize plant glucans.</title>
        <authorList>
            <consortium name="NISC Comparative Sequencing Program"/>
            <person name="Wegmann U."/>
            <person name="Louis P."/>
            <person name="Goesmann A."/>
            <person name="Henrissat B."/>
            <person name="Duncan S.H."/>
            <person name="Flint H.J."/>
        </authorList>
    </citation>
    <scope>NUCLEOTIDE SEQUENCE</scope>
    <source>
        <strain evidence="1">CGMCC 1.15644</strain>
    </source>
</reference>
<evidence type="ECO:0000313" key="1">
    <source>
        <dbReference type="EMBL" id="GGE61952.1"/>
    </source>
</evidence>
<sequence>MEQWGNNLREINMKKILIYTLFSLALFTGCKKEEVLIDGERPEERVSTAITKYNDELTGSTNGWKAFLYPEGGGGYSFYFTFTKDNKVSMYADLDSDPASESMESTYRIKALQNPTLSFDTYNYMHILADPDPNTFGGVAGWGVFSDFEFTFDKQVGDSIMLSGKLLKSKLVLVKATPAEKKLYNEKGLLNAILTSVGYIDANSNLYFTLVDAVKVQTSINYLQKVITFIWDNGNGGVNTTSTGFAFTLTGIRFKEPLIYKDKAISELTWDPAKQVYFTTVGGARLEIVSSTTSIYPLHLLLGIQYSEIIVPNGTNYPGWGTEFITRRAAAAAGTLASGYNLRLDRMVFNFNTINNTMLLSADVYQGANRFVADFPYTFNKTTAGVYKFTASAPTGNAALIVTQMAPLTTQRINADTFTLAYFTNPTTGEILGQFKSVEHPNFTFSGSLQ</sequence>
<name>A0A4R2HA90_9SPHI</name>
<dbReference type="Proteomes" id="UP000622648">
    <property type="component" value="Unassembled WGS sequence"/>
</dbReference>
<evidence type="ECO:0000313" key="4">
    <source>
        <dbReference type="Proteomes" id="UP000622648"/>
    </source>
</evidence>
<evidence type="ECO:0000313" key="2">
    <source>
        <dbReference type="EMBL" id="TCO23703.1"/>
    </source>
</evidence>
<dbReference type="InterPro" id="IPR025396">
    <property type="entry name" value="DUF4302"/>
</dbReference>
<protein>
    <submittedName>
        <fullName evidence="2">Uncharacterized protein DUF4302</fullName>
    </submittedName>
</protein>
<reference evidence="1" key="4">
    <citation type="submission" date="2024-05" db="EMBL/GenBank/DDBJ databases">
        <authorList>
            <person name="Sun Q."/>
            <person name="Zhou Y."/>
        </authorList>
    </citation>
    <scope>NUCLEOTIDE SEQUENCE</scope>
    <source>
        <strain evidence="1">CGMCC 1.15644</strain>
    </source>
</reference>
<comment type="caution">
    <text evidence="2">The sequence shown here is derived from an EMBL/GenBank/DDBJ whole genome shotgun (WGS) entry which is preliminary data.</text>
</comment>
<gene>
    <name evidence="2" type="ORF">EV200_105172</name>
    <name evidence="1" type="ORF">GCM10011413_30400</name>
</gene>
<keyword evidence="4" id="KW-1185">Reference proteome</keyword>
<accession>A0A4R2HA90</accession>
<evidence type="ECO:0000313" key="3">
    <source>
        <dbReference type="Proteomes" id="UP000295684"/>
    </source>
</evidence>